<evidence type="ECO:0000256" key="1">
    <source>
        <dbReference type="ARBA" id="ARBA00001974"/>
    </source>
</evidence>
<dbReference type="PANTHER" id="PTHR42887:SF2">
    <property type="entry name" value="OS12G0638800 PROTEIN"/>
    <property type="match status" value="1"/>
</dbReference>
<dbReference type="RefSeq" id="WP_313831484.1">
    <property type="nucleotide sequence ID" value="NZ_JAQOUE010000001.1"/>
</dbReference>
<keyword evidence="7" id="KW-1185">Reference proteome</keyword>
<dbReference type="InterPro" id="IPR055178">
    <property type="entry name" value="RsdA/BaiN/AoA(So)-like_dom"/>
</dbReference>
<comment type="cofactor">
    <cofactor evidence="1">
        <name>FAD</name>
        <dbReference type="ChEBI" id="CHEBI:57692"/>
    </cofactor>
</comment>
<dbReference type="PRINTS" id="PR00368">
    <property type="entry name" value="FADPNR"/>
</dbReference>
<sequence length="434" mass="46902">MPANHDIVIIGAGAAGLTAAIFAAETNNNLSIVLLDGARTIGSKILVSGGGRCNVTNAYVTPSDFHAPASVILRILQRFDERATVKWFESLDVQLKEEPTGKLFPTSNKARTVLNALMHRCQELGIQIHTNHRVQSITPTNTGFCLQSTEGKLTAQQVIMATGGKSLPKSGSDGQGWSMAKNLGHSVSPPFPALVPLVLADTFIHTSLSGISHQAQLLTRVNGKVVDRRVGSLLWTHFGISGPVVLDASRFWIMANEHKQDVRVFLSCLPQKTTKEVDDWLALASQHSGRKTVGSILGQQLPSRLVEALCELAIAQDKRTSPKPINGNIADNLACTALNQLPYLTRKALTQIFTNLPVPVIGHRGWNFAEVTAGGVPLGEINPRTMMSRLIPGLYLIGEMLDCDARIGGFNFQWAWSTGFIAGYSASKNQNTTK</sequence>
<comment type="caution">
    <text evidence="6">The sequence shown here is derived from an EMBL/GenBank/DDBJ whole genome shotgun (WGS) entry which is preliminary data.</text>
</comment>
<name>A0ABU3K415_9BACT</name>
<proteinExistence type="predicted"/>
<dbReference type="Pfam" id="PF22780">
    <property type="entry name" value="HI0933_like_1st"/>
    <property type="match status" value="1"/>
</dbReference>
<dbReference type="NCBIfam" id="TIGR00275">
    <property type="entry name" value="aminoacetone oxidase family FAD-binding enzyme"/>
    <property type="match status" value="1"/>
</dbReference>
<keyword evidence="3" id="KW-0274">FAD</keyword>
<dbReference type="InterPro" id="IPR023166">
    <property type="entry name" value="BaiN-like_dom_sf"/>
</dbReference>
<feature type="domain" description="RsdA/BaiN/AoA(So)-like Rossmann fold-like" evidence="4">
    <location>
        <begin position="6"/>
        <end position="423"/>
    </location>
</feature>
<dbReference type="InterPro" id="IPR036188">
    <property type="entry name" value="FAD/NAD-bd_sf"/>
</dbReference>
<evidence type="ECO:0000313" key="7">
    <source>
        <dbReference type="Proteomes" id="UP001250932"/>
    </source>
</evidence>
<evidence type="ECO:0000313" key="6">
    <source>
        <dbReference type="EMBL" id="MDT7041126.1"/>
    </source>
</evidence>
<feature type="domain" description="RsdA/BaiN/AoA(So)-like insert" evidence="5">
    <location>
        <begin position="192"/>
        <end position="333"/>
    </location>
</feature>
<evidence type="ECO:0000259" key="5">
    <source>
        <dbReference type="Pfam" id="PF22780"/>
    </source>
</evidence>
<dbReference type="InterPro" id="IPR057661">
    <property type="entry name" value="RsdA/BaiN/AoA(So)_Rossmann"/>
</dbReference>
<evidence type="ECO:0000256" key="2">
    <source>
        <dbReference type="ARBA" id="ARBA00022630"/>
    </source>
</evidence>
<dbReference type="Pfam" id="PF03486">
    <property type="entry name" value="HI0933_like"/>
    <property type="match status" value="1"/>
</dbReference>
<reference evidence="6 7" key="1">
    <citation type="journal article" date="2023" name="ISME J.">
        <title>Cultivation and genomic characterization of novel and ubiquitous marine nitrite-oxidizing bacteria from the Nitrospirales.</title>
        <authorList>
            <person name="Mueller A.J."/>
            <person name="Daebeler A."/>
            <person name="Herbold C.W."/>
            <person name="Kirkegaard R.H."/>
            <person name="Daims H."/>
        </authorList>
    </citation>
    <scope>NUCLEOTIDE SEQUENCE [LARGE SCALE GENOMIC DNA]</scope>
    <source>
        <strain evidence="6 7">EB</strain>
    </source>
</reference>
<dbReference type="Gene3D" id="1.10.8.260">
    <property type="entry name" value="HI0933 insert domain-like"/>
    <property type="match status" value="1"/>
</dbReference>
<dbReference type="EMBL" id="JAQOUE010000001">
    <property type="protein sequence ID" value="MDT7041126.1"/>
    <property type="molecule type" value="Genomic_DNA"/>
</dbReference>
<evidence type="ECO:0000256" key="3">
    <source>
        <dbReference type="ARBA" id="ARBA00022827"/>
    </source>
</evidence>
<protein>
    <submittedName>
        <fullName evidence="6">NAD(P)/FAD-dependent oxidoreductase</fullName>
    </submittedName>
</protein>
<keyword evidence="2" id="KW-0285">Flavoprotein</keyword>
<accession>A0ABU3K415</accession>
<dbReference type="SUPFAM" id="SSF160996">
    <property type="entry name" value="HI0933 insert domain-like"/>
    <property type="match status" value="1"/>
</dbReference>
<dbReference type="PRINTS" id="PR00411">
    <property type="entry name" value="PNDRDTASEI"/>
</dbReference>
<evidence type="ECO:0000259" key="4">
    <source>
        <dbReference type="Pfam" id="PF03486"/>
    </source>
</evidence>
<dbReference type="SUPFAM" id="SSF51905">
    <property type="entry name" value="FAD/NAD(P)-binding domain"/>
    <property type="match status" value="1"/>
</dbReference>
<dbReference type="Gene3D" id="3.50.50.60">
    <property type="entry name" value="FAD/NAD(P)-binding domain"/>
    <property type="match status" value="1"/>
</dbReference>
<dbReference type="PANTHER" id="PTHR42887">
    <property type="entry name" value="OS12G0638800 PROTEIN"/>
    <property type="match status" value="1"/>
</dbReference>
<organism evidence="6 7">
    <name type="scientific">Candidatus Nitronereus thalassa</name>
    <dbReference type="NCBI Taxonomy" id="3020898"/>
    <lineage>
        <taxon>Bacteria</taxon>
        <taxon>Pseudomonadati</taxon>
        <taxon>Nitrospirota</taxon>
        <taxon>Nitrospiria</taxon>
        <taxon>Nitrospirales</taxon>
        <taxon>Nitrospiraceae</taxon>
        <taxon>Candidatus Nitronereus</taxon>
    </lineage>
</organism>
<dbReference type="InterPro" id="IPR004792">
    <property type="entry name" value="BaiN-like"/>
</dbReference>
<dbReference type="Proteomes" id="UP001250932">
    <property type="component" value="Unassembled WGS sequence"/>
</dbReference>
<dbReference type="Gene3D" id="2.40.30.10">
    <property type="entry name" value="Translation factors"/>
    <property type="match status" value="1"/>
</dbReference>
<gene>
    <name evidence="6" type="ORF">PPG34_02110</name>
</gene>